<organism evidence="9 10">
    <name type="scientific">Sphingobacterium siyangense</name>
    <dbReference type="NCBI Taxonomy" id="459529"/>
    <lineage>
        <taxon>Bacteria</taxon>
        <taxon>Pseudomonadati</taxon>
        <taxon>Bacteroidota</taxon>
        <taxon>Sphingobacteriia</taxon>
        <taxon>Sphingobacteriales</taxon>
        <taxon>Sphingobacteriaceae</taxon>
        <taxon>Sphingobacterium</taxon>
    </lineage>
</organism>
<dbReference type="PANTHER" id="PTHR43570">
    <property type="entry name" value="ALDEHYDE DEHYDROGENASE"/>
    <property type="match status" value="1"/>
</dbReference>
<dbReference type="SUPFAM" id="SSF53720">
    <property type="entry name" value="ALDH-like"/>
    <property type="match status" value="1"/>
</dbReference>
<dbReference type="InterPro" id="IPR016163">
    <property type="entry name" value="Ald_DH_C"/>
</dbReference>
<dbReference type="AlphaFoldDB" id="A0A420FJ60"/>
<dbReference type="Pfam" id="PF00171">
    <property type="entry name" value="Aldedh"/>
    <property type="match status" value="1"/>
</dbReference>
<keyword evidence="10" id="KW-1185">Reference proteome</keyword>
<dbReference type="FunFam" id="3.40.309.10:FF:000003">
    <property type="entry name" value="Aldehyde dehydrogenase"/>
    <property type="match status" value="1"/>
</dbReference>
<sequence>MGMNIETLTDQIGFIFKQQQLFKYELRSSSAQERIKKLYKLRALIESHEDLIYAALEKDLRKSRSEAAISEVLFIYGEIAFAIRHLRKWMKPRQVGRSMTNFLAKSTITYQPKGTALIISPWNYPFQLTMSPLISAIAAGNCVILKPSEHSPFTSAVIGEILTKGFDQREVACIEGEQRVSEALLALPFDHIFFTGSPAVGKLVMQAASRNLSSVTLELGGKSPVILDETADLEMTAHKVAWGKLINAGQTCIAPDYVLLPKDKRDEFVDYYLKAIKSMFFTEDGQLDRTVYAKIINEKHANRLVSLIAKATACGAKLLEGGLLADDLTLSPALLIDVKADNSIMQEEIFGPILPIVTYEDLEEALALINRAEKPLALYVFSNNKSNIQYILKQVSSGGACVNDVLIHVSNPHLPFGGVNGSGMGSCHGQFGFKAFSHERAVMFQSKFSVSTLIYPPYAKKSKVFKLLKKWI</sequence>
<evidence type="ECO:0000256" key="2">
    <source>
        <dbReference type="ARBA" id="ARBA00023002"/>
    </source>
</evidence>
<dbReference type="PROSITE" id="PS00070">
    <property type="entry name" value="ALDEHYDE_DEHYDR_CYS"/>
    <property type="match status" value="1"/>
</dbReference>
<dbReference type="InterPro" id="IPR016162">
    <property type="entry name" value="Ald_DH_N"/>
</dbReference>
<feature type="active site" evidence="5">
    <location>
        <position position="252"/>
    </location>
</feature>
<dbReference type="InterPro" id="IPR016161">
    <property type="entry name" value="Ald_DH/histidinol_DH"/>
</dbReference>
<evidence type="ECO:0000256" key="6">
    <source>
        <dbReference type="PROSITE-ProRule" id="PRU10007"/>
    </source>
</evidence>
<comment type="similarity">
    <text evidence="1 4 7">Belongs to the aldehyde dehydrogenase family.</text>
</comment>
<dbReference type="EMBL" id="MCAQ01000026">
    <property type="protein sequence ID" value="RKF32976.1"/>
    <property type="molecule type" value="Genomic_DNA"/>
</dbReference>
<evidence type="ECO:0000256" key="3">
    <source>
        <dbReference type="ARBA" id="ARBA00023027"/>
    </source>
</evidence>
<dbReference type="PIRSF" id="PIRSF036492">
    <property type="entry name" value="ALDH"/>
    <property type="match status" value="1"/>
</dbReference>
<dbReference type="Gene3D" id="3.40.309.10">
    <property type="entry name" value="Aldehyde Dehydrogenase, Chain A, domain 2"/>
    <property type="match status" value="1"/>
</dbReference>
<evidence type="ECO:0000256" key="7">
    <source>
        <dbReference type="RuleBase" id="RU003345"/>
    </source>
</evidence>
<evidence type="ECO:0000313" key="9">
    <source>
        <dbReference type="EMBL" id="RKF32976.1"/>
    </source>
</evidence>
<dbReference type="GO" id="GO:0004029">
    <property type="term" value="F:aldehyde dehydrogenase (NAD+) activity"/>
    <property type="evidence" value="ECO:0007669"/>
    <property type="project" value="TreeGrafter"/>
</dbReference>
<gene>
    <name evidence="9" type="ORF">BCY89_12070</name>
</gene>
<dbReference type="PANTHER" id="PTHR43570:SF20">
    <property type="entry name" value="ALDEHYDE DEHYDROGENASE ALDX-RELATED"/>
    <property type="match status" value="1"/>
</dbReference>
<evidence type="ECO:0000313" key="10">
    <source>
        <dbReference type="Proteomes" id="UP000286402"/>
    </source>
</evidence>
<dbReference type="GO" id="GO:0005737">
    <property type="term" value="C:cytoplasm"/>
    <property type="evidence" value="ECO:0007669"/>
    <property type="project" value="TreeGrafter"/>
</dbReference>
<proteinExistence type="inferred from homology"/>
<dbReference type="InterPro" id="IPR029510">
    <property type="entry name" value="Ald_DH_CS_GLU"/>
</dbReference>
<keyword evidence="3" id="KW-0520">NAD</keyword>
<dbReference type="InterPro" id="IPR015590">
    <property type="entry name" value="Aldehyde_DH_dom"/>
</dbReference>
<evidence type="ECO:0000259" key="8">
    <source>
        <dbReference type="Pfam" id="PF00171"/>
    </source>
</evidence>
<dbReference type="Gene3D" id="3.40.605.10">
    <property type="entry name" value="Aldehyde Dehydrogenase, Chain A, domain 1"/>
    <property type="match status" value="1"/>
</dbReference>
<keyword evidence="2 4" id="KW-0560">Oxidoreductase</keyword>
<dbReference type="PROSITE" id="PS00687">
    <property type="entry name" value="ALDEHYDE_DEHYDR_GLU"/>
    <property type="match status" value="1"/>
</dbReference>
<accession>A0A420FJ60</accession>
<protein>
    <recommendedName>
        <fullName evidence="4">Aldehyde dehydrogenase</fullName>
    </recommendedName>
</protein>
<dbReference type="InterPro" id="IPR016160">
    <property type="entry name" value="Ald_DH_CS_CYS"/>
</dbReference>
<evidence type="ECO:0000256" key="5">
    <source>
        <dbReference type="PIRSR" id="PIRSR036492-1"/>
    </source>
</evidence>
<feature type="domain" description="Aldehyde dehydrogenase" evidence="8">
    <location>
        <begin position="23"/>
        <end position="441"/>
    </location>
</feature>
<dbReference type="Proteomes" id="UP000286402">
    <property type="component" value="Unassembled WGS sequence"/>
</dbReference>
<comment type="caution">
    <text evidence="9">The sequence shown here is derived from an EMBL/GenBank/DDBJ whole genome shotgun (WGS) entry which is preliminary data.</text>
</comment>
<evidence type="ECO:0000256" key="1">
    <source>
        <dbReference type="ARBA" id="ARBA00009986"/>
    </source>
</evidence>
<dbReference type="GO" id="GO:0006081">
    <property type="term" value="P:aldehyde metabolic process"/>
    <property type="evidence" value="ECO:0007669"/>
    <property type="project" value="InterPro"/>
</dbReference>
<dbReference type="InterPro" id="IPR012394">
    <property type="entry name" value="Aldehyde_DH_NAD(P)"/>
</dbReference>
<evidence type="ECO:0000256" key="4">
    <source>
        <dbReference type="PIRNR" id="PIRNR036492"/>
    </source>
</evidence>
<reference evidence="9 10" key="1">
    <citation type="submission" date="2016-07" db="EMBL/GenBank/DDBJ databases">
        <title>Genome analysis of Sphingobacterium siyangense T12B17.</title>
        <authorList>
            <person name="Xu D."/>
            <person name="Su Y."/>
            <person name="Zheng S."/>
        </authorList>
    </citation>
    <scope>NUCLEOTIDE SEQUENCE [LARGE SCALE GENOMIC DNA]</scope>
    <source>
        <strain evidence="9 10">T12B17</strain>
    </source>
</reference>
<dbReference type="FunFam" id="3.40.605.10:FF:000004">
    <property type="entry name" value="Aldehyde dehydrogenase"/>
    <property type="match status" value="1"/>
</dbReference>
<name>A0A420FJ60_9SPHI</name>
<feature type="active site" evidence="5 6">
    <location>
        <position position="218"/>
    </location>
</feature>